<organism evidence="6 7">
    <name type="scientific">Crossiella equi</name>
    <dbReference type="NCBI Taxonomy" id="130796"/>
    <lineage>
        <taxon>Bacteria</taxon>
        <taxon>Bacillati</taxon>
        <taxon>Actinomycetota</taxon>
        <taxon>Actinomycetes</taxon>
        <taxon>Pseudonocardiales</taxon>
        <taxon>Pseudonocardiaceae</taxon>
        <taxon>Crossiella</taxon>
    </lineage>
</organism>
<dbReference type="InterPro" id="IPR000847">
    <property type="entry name" value="LysR_HTH_N"/>
</dbReference>
<evidence type="ECO:0000256" key="4">
    <source>
        <dbReference type="ARBA" id="ARBA00023163"/>
    </source>
</evidence>
<dbReference type="GO" id="GO:0003677">
    <property type="term" value="F:DNA binding"/>
    <property type="evidence" value="ECO:0007669"/>
    <property type="project" value="UniProtKB-KW"/>
</dbReference>
<dbReference type="SUPFAM" id="SSF53850">
    <property type="entry name" value="Periplasmic binding protein-like II"/>
    <property type="match status" value="1"/>
</dbReference>
<evidence type="ECO:0000256" key="1">
    <source>
        <dbReference type="ARBA" id="ARBA00009437"/>
    </source>
</evidence>
<evidence type="ECO:0000259" key="5">
    <source>
        <dbReference type="PROSITE" id="PS50931"/>
    </source>
</evidence>
<keyword evidence="4" id="KW-0804">Transcription</keyword>
<keyword evidence="2" id="KW-0805">Transcription regulation</keyword>
<protein>
    <submittedName>
        <fullName evidence="6">DNA-binding transcriptional LysR family regulator</fullName>
    </submittedName>
</protein>
<dbReference type="EMBL" id="JAGIOO010000001">
    <property type="protein sequence ID" value="MBP2471577.1"/>
    <property type="molecule type" value="Genomic_DNA"/>
</dbReference>
<feature type="domain" description="HTH lysR-type" evidence="5">
    <location>
        <begin position="3"/>
        <end position="60"/>
    </location>
</feature>
<evidence type="ECO:0000256" key="2">
    <source>
        <dbReference type="ARBA" id="ARBA00023015"/>
    </source>
</evidence>
<evidence type="ECO:0000313" key="7">
    <source>
        <dbReference type="Proteomes" id="UP001519363"/>
    </source>
</evidence>
<dbReference type="RefSeq" id="WP_086782754.1">
    <property type="nucleotide sequence ID" value="NZ_JAGIOO010000001.1"/>
</dbReference>
<evidence type="ECO:0000313" key="6">
    <source>
        <dbReference type="EMBL" id="MBP2471577.1"/>
    </source>
</evidence>
<gene>
    <name evidence="6" type="ORF">JOF53_000449</name>
</gene>
<accession>A0ABS5A4S4</accession>
<dbReference type="InterPro" id="IPR036388">
    <property type="entry name" value="WH-like_DNA-bd_sf"/>
</dbReference>
<proteinExistence type="inferred from homology"/>
<dbReference type="Gene3D" id="3.40.190.10">
    <property type="entry name" value="Periplasmic binding protein-like II"/>
    <property type="match status" value="2"/>
</dbReference>
<dbReference type="PANTHER" id="PTHR30346">
    <property type="entry name" value="TRANSCRIPTIONAL DUAL REGULATOR HCAR-RELATED"/>
    <property type="match status" value="1"/>
</dbReference>
<dbReference type="Pfam" id="PF00126">
    <property type="entry name" value="HTH_1"/>
    <property type="match status" value="1"/>
</dbReference>
<dbReference type="InterPro" id="IPR005119">
    <property type="entry name" value="LysR_subst-bd"/>
</dbReference>
<keyword evidence="7" id="KW-1185">Reference proteome</keyword>
<sequence length="280" mass="30852">MDLDLRKLRYFVAVARHRHFGRAAEELFIAQPVLSRQIRAFEQELGCALLVRTTRSVELTEAGRQLQEEAQAVLASVDLAVRRVHEADQGAQRLVVAFAAGLHVSEAIREFTARHPHIGIGVLPLSWREQDVPLRDGRAHVAFLRRPFHDTGMRTVPIGTDLQVACLSARHPLAERPALTLAELSGETVLDGHSRRISSLEEKMELIAAGHGIAQLPASVARAYTRPDLVHREVTDAPPFETCLALLKGRRERRLLDFLAVATPVLRGATSGSPVASRPA</sequence>
<keyword evidence="3 6" id="KW-0238">DNA-binding</keyword>
<dbReference type="PROSITE" id="PS50931">
    <property type="entry name" value="HTH_LYSR"/>
    <property type="match status" value="1"/>
</dbReference>
<dbReference type="SUPFAM" id="SSF46785">
    <property type="entry name" value="Winged helix' DNA-binding domain"/>
    <property type="match status" value="1"/>
</dbReference>
<dbReference type="InterPro" id="IPR036390">
    <property type="entry name" value="WH_DNA-bd_sf"/>
</dbReference>
<dbReference type="Gene3D" id="1.10.10.10">
    <property type="entry name" value="Winged helix-like DNA-binding domain superfamily/Winged helix DNA-binding domain"/>
    <property type="match status" value="1"/>
</dbReference>
<dbReference type="Proteomes" id="UP001519363">
    <property type="component" value="Unassembled WGS sequence"/>
</dbReference>
<dbReference type="PANTHER" id="PTHR30346:SF0">
    <property type="entry name" value="HCA OPERON TRANSCRIPTIONAL ACTIVATOR HCAR"/>
    <property type="match status" value="1"/>
</dbReference>
<dbReference type="Pfam" id="PF03466">
    <property type="entry name" value="LysR_substrate"/>
    <property type="match status" value="2"/>
</dbReference>
<dbReference type="PRINTS" id="PR00039">
    <property type="entry name" value="HTHLYSR"/>
</dbReference>
<comment type="similarity">
    <text evidence="1">Belongs to the LysR transcriptional regulatory family.</text>
</comment>
<evidence type="ECO:0000256" key="3">
    <source>
        <dbReference type="ARBA" id="ARBA00023125"/>
    </source>
</evidence>
<comment type="caution">
    <text evidence="6">The sequence shown here is derived from an EMBL/GenBank/DDBJ whole genome shotgun (WGS) entry which is preliminary data.</text>
</comment>
<reference evidence="6 7" key="1">
    <citation type="submission" date="2021-03" db="EMBL/GenBank/DDBJ databases">
        <title>Sequencing the genomes of 1000 actinobacteria strains.</title>
        <authorList>
            <person name="Klenk H.-P."/>
        </authorList>
    </citation>
    <scope>NUCLEOTIDE SEQUENCE [LARGE SCALE GENOMIC DNA]</scope>
    <source>
        <strain evidence="6 7">DSM 44580</strain>
    </source>
</reference>
<name>A0ABS5A4S4_9PSEU</name>